<dbReference type="AlphaFoldDB" id="B9R9V8"/>
<dbReference type="PANTHER" id="PTHR35546">
    <property type="entry name" value="F-BOX PROTEIN INTERACTION DOMAIN PROTEIN-RELATED"/>
    <property type="match status" value="1"/>
</dbReference>
<evidence type="ECO:0000313" key="3">
    <source>
        <dbReference type="EMBL" id="EEF51585.1"/>
    </source>
</evidence>
<protein>
    <submittedName>
        <fullName evidence="3">Uncharacterized protein</fullName>
    </submittedName>
</protein>
<dbReference type="InterPro" id="IPR056592">
    <property type="entry name" value="Beta-prop_At3g26010-like"/>
</dbReference>
<dbReference type="STRING" id="3988.B9R9V8"/>
<dbReference type="InterPro" id="IPR011044">
    <property type="entry name" value="Quino_amine_DH_bsu"/>
</dbReference>
<dbReference type="EMBL" id="EQ973773">
    <property type="protein sequence ID" value="EEF51585.1"/>
    <property type="molecule type" value="Genomic_DNA"/>
</dbReference>
<dbReference type="InterPro" id="IPR036047">
    <property type="entry name" value="F-box-like_dom_sf"/>
</dbReference>
<dbReference type="NCBIfam" id="TIGR01640">
    <property type="entry name" value="F_box_assoc_1"/>
    <property type="match status" value="1"/>
</dbReference>
<reference evidence="4" key="1">
    <citation type="journal article" date="2010" name="Nat. Biotechnol.">
        <title>Draft genome sequence of the oilseed species Ricinus communis.</title>
        <authorList>
            <person name="Chan A.P."/>
            <person name="Crabtree J."/>
            <person name="Zhao Q."/>
            <person name="Lorenzi H."/>
            <person name="Orvis J."/>
            <person name="Puiu D."/>
            <person name="Melake-Berhan A."/>
            <person name="Jones K.M."/>
            <person name="Redman J."/>
            <person name="Chen G."/>
            <person name="Cahoon E.B."/>
            <person name="Gedil M."/>
            <person name="Stanke M."/>
            <person name="Haas B.J."/>
            <person name="Wortman J.R."/>
            <person name="Fraser-Liggett C.M."/>
            <person name="Ravel J."/>
            <person name="Rabinowicz P.D."/>
        </authorList>
    </citation>
    <scope>NUCLEOTIDE SEQUENCE [LARGE SCALE GENOMIC DNA]</scope>
    <source>
        <strain evidence="4">cv. Hale</strain>
    </source>
</reference>
<dbReference type="Proteomes" id="UP000008311">
    <property type="component" value="Unassembled WGS sequence"/>
</dbReference>
<evidence type="ECO:0000313" key="4">
    <source>
        <dbReference type="Proteomes" id="UP000008311"/>
    </source>
</evidence>
<dbReference type="SUPFAM" id="SSF50969">
    <property type="entry name" value="YVTN repeat-like/Quinoprotein amine dehydrogenase"/>
    <property type="match status" value="1"/>
</dbReference>
<sequence>MESKDIDETDDLMLEIVLKLPMRSLARFKCVSKTWHSRIQDFCIPKLLQSLQLQVSSIGREHHVHYIDNTRVLYSCSLFLPRPILACHLLDCCNGLLLLWVCDKEYVVCNPVTKQYVSLKLLVPRNQVTGLLINAALAFDPSISPHYKVVLFDSRNNRLLVFSSKSWSWNPLKYELQDVLSILRWDKESIYFCGAIYKLSKSGHVVKFSIDEEKVASDRVRAIKLPKYAPEMRCYGVSNGSLHYANVDDGNLQIWVLNGSIGDECEWVLKYTVSCQTIGKDRGIYSVHPCAIHPFSDIIFLGCDGGKYPNVYYYDFSNQTLEP</sequence>
<feature type="domain" description="F-box protein At3g26010-like beta-propeller" evidence="2">
    <location>
        <begin position="69"/>
        <end position="302"/>
    </location>
</feature>
<dbReference type="SUPFAM" id="SSF81383">
    <property type="entry name" value="F-box domain"/>
    <property type="match status" value="1"/>
</dbReference>
<dbReference type="Pfam" id="PF00646">
    <property type="entry name" value="F-box"/>
    <property type="match status" value="1"/>
</dbReference>
<evidence type="ECO:0000259" key="1">
    <source>
        <dbReference type="Pfam" id="PF00646"/>
    </source>
</evidence>
<dbReference type="InterPro" id="IPR017451">
    <property type="entry name" value="F-box-assoc_interact_dom"/>
</dbReference>
<accession>B9R9V8</accession>
<evidence type="ECO:0000259" key="2">
    <source>
        <dbReference type="Pfam" id="PF24750"/>
    </source>
</evidence>
<name>B9R9V8_RICCO</name>
<dbReference type="Gene3D" id="1.20.1280.50">
    <property type="match status" value="1"/>
</dbReference>
<dbReference type="InterPro" id="IPR001810">
    <property type="entry name" value="F-box_dom"/>
</dbReference>
<dbReference type="FunCoup" id="B9R9V8">
    <property type="interactions" value="117"/>
</dbReference>
<keyword evidence="4" id="KW-1185">Reference proteome</keyword>
<dbReference type="Pfam" id="PF24750">
    <property type="entry name" value="b-prop_At3g26010-like"/>
    <property type="match status" value="1"/>
</dbReference>
<dbReference type="PANTHER" id="PTHR35546:SF25">
    <property type="entry name" value="F-BOX DOMAIN-CONTAINING PROTEIN"/>
    <property type="match status" value="1"/>
</dbReference>
<dbReference type="InParanoid" id="B9R9V8"/>
<dbReference type="InterPro" id="IPR055290">
    <property type="entry name" value="At3g26010-like"/>
</dbReference>
<proteinExistence type="predicted"/>
<organism evidence="3 4">
    <name type="scientific">Ricinus communis</name>
    <name type="common">Castor bean</name>
    <dbReference type="NCBI Taxonomy" id="3988"/>
    <lineage>
        <taxon>Eukaryota</taxon>
        <taxon>Viridiplantae</taxon>
        <taxon>Streptophyta</taxon>
        <taxon>Embryophyta</taxon>
        <taxon>Tracheophyta</taxon>
        <taxon>Spermatophyta</taxon>
        <taxon>Magnoliopsida</taxon>
        <taxon>eudicotyledons</taxon>
        <taxon>Gunneridae</taxon>
        <taxon>Pentapetalae</taxon>
        <taxon>rosids</taxon>
        <taxon>fabids</taxon>
        <taxon>Malpighiales</taxon>
        <taxon>Euphorbiaceae</taxon>
        <taxon>Acalyphoideae</taxon>
        <taxon>Acalypheae</taxon>
        <taxon>Ricinus</taxon>
    </lineage>
</organism>
<gene>
    <name evidence="3" type="ORF">RCOM_1500920</name>
</gene>
<feature type="domain" description="F-box" evidence="1">
    <location>
        <begin position="10"/>
        <end position="44"/>
    </location>
</feature>